<comment type="subunit">
    <text evidence="11">DNA polymerase III contains a core (composed of alpha, epsilon and theta chains) that associates with a tau subunit. This core dimerizes to form the POLIII' complex. PolIII' associates with the gamma complex (composed of gamma, delta, delta', psi and chi chains) and with the beta chain to form the complete DNA polymerase III complex.</text>
</comment>
<dbReference type="InterPro" id="IPR012763">
    <property type="entry name" value="DNA_pol_III_sug/sutau_N"/>
</dbReference>
<evidence type="ECO:0000313" key="14">
    <source>
        <dbReference type="Proteomes" id="UP000034879"/>
    </source>
</evidence>
<evidence type="ECO:0000256" key="5">
    <source>
        <dbReference type="ARBA" id="ARBA00022723"/>
    </source>
</evidence>
<dbReference type="InterPro" id="IPR045085">
    <property type="entry name" value="HLD_clamp_pol_III_gamma_tau"/>
</dbReference>
<dbReference type="InterPro" id="IPR008921">
    <property type="entry name" value="DNA_pol3_clamp-load_cplx_C"/>
</dbReference>
<evidence type="ECO:0000256" key="4">
    <source>
        <dbReference type="ARBA" id="ARBA00022705"/>
    </source>
</evidence>
<dbReference type="CDD" id="cd18137">
    <property type="entry name" value="HLD_clamp_pol_III_gamma_tau"/>
    <property type="match status" value="1"/>
</dbReference>
<dbReference type="Gene3D" id="3.40.50.300">
    <property type="entry name" value="P-loop containing nucleotide triphosphate hydrolases"/>
    <property type="match status" value="1"/>
</dbReference>
<evidence type="ECO:0000256" key="3">
    <source>
        <dbReference type="ARBA" id="ARBA00022695"/>
    </source>
</evidence>
<gene>
    <name evidence="11" type="primary">dnaX</name>
    <name evidence="13" type="ORF">UY01_C0032G0003</name>
</gene>
<dbReference type="SUPFAM" id="SSF52540">
    <property type="entry name" value="P-loop containing nucleoside triphosphate hydrolases"/>
    <property type="match status" value="1"/>
</dbReference>
<dbReference type="InterPro" id="IPR027417">
    <property type="entry name" value="P-loop_NTPase"/>
</dbReference>
<evidence type="ECO:0000256" key="8">
    <source>
        <dbReference type="ARBA" id="ARBA00022840"/>
    </source>
</evidence>
<dbReference type="SMART" id="SM00382">
    <property type="entry name" value="AAA"/>
    <property type="match status" value="1"/>
</dbReference>
<dbReference type="Gene3D" id="1.20.272.10">
    <property type="match status" value="1"/>
</dbReference>
<sequence>MVLYRKYRPQRFAEVVGQEPVVQTLRGALKLGSVAHGYLFTGPRGSGKTTLARLLAKAVNCANLSSQSSGGDKLSIRRSFSEGGYDACGICDSCKEIEDGRSVDLIEIDAASNRGIDEIRELRESARFASMNQRHKVYIIDELHMLTKEAFNALLKTLEEPPAKVIFVLATTEAHKVPATILSRVQRFDFKKITAQQIVGKLAMIAESEGIKITPEALRLLAMQSEGSLRDAESALTKLAAYHTGNIDETVLSEVLGIVPLGVTAEFVGYLLNKQTSEATALVNRLHESGVDLDNFTKGSLEYVRRMLVAKANPVILASFTEEMGDGQAQQIATLAGQVDSQLVLRLTTALLRAQQEMKTSPIPQLPLEMAIIELAQ</sequence>
<feature type="domain" description="AAA+ ATPase" evidence="12">
    <location>
        <begin position="34"/>
        <end position="194"/>
    </location>
</feature>
<dbReference type="NCBIfam" id="TIGR02397">
    <property type="entry name" value="dnaX_nterm"/>
    <property type="match status" value="1"/>
</dbReference>
<evidence type="ECO:0000256" key="2">
    <source>
        <dbReference type="ARBA" id="ARBA00022679"/>
    </source>
</evidence>
<dbReference type="InterPro" id="IPR050238">
    <property type="entry name" value="DNA_Rep/Repair_Clamp_Loader"/>
</dbReference>
<dbReference type="Proteomes" id="UP000034879">
    <property type="component" value="Unassembled WGS sequence"/>
</dbReference>
<keyword evidence="8 11" id="KW-0067">ATP-binding</keyword>
<evidence type="ECO:0000256" key="7">
    <source>
        <dbReference type="ARBA" id="ARBA00022833"/>
    </source>
</evidence>
<proteinExistence type="inferred from homology"/>
<comment type="function">
    <text evidence="11">DNA polymerase III is a complex, multichain enzyme responsible for most of the replicative synthesis in bacteria. This DNA polymerase also exhibits 3' to 5' exonuclease activity.</text>
</comment>
<evidence type="ECO:0000256" key="9">
    <source>
        <dbReference type="ARBA" id="ARBA00022932"/>
    </source>
</evidence>
<dbReference type="EC" id="2.7.7.7" evidence="11"/>
<comment type="similarity">
    <text evidence="1 11">Belongs to the DnaX/STICHEL family.</text>
</comment>
<dbReference type="PATRIC" id="fig|1618749.3.peg.542"/>
<dbReference type="AlphaFoldDB" id="A0A0G1SYB5"/>
<dbReference type="GO" id="GO:0046872">
    <property type="term" value="F:metal ion binding"/>
    <property type="evidence" value="ECO:0007669"/>
    <property type="project" value="UniProtKB-KW"/>
</dbReference>
<organism evidence="13 14">
    <name type="scientific">Candidatus Nomurabacteria bacterium GW2011_GWB1_47_6</name>
    <dbReference type="NCBI Taxonomy" id="1618749"/>
    <lineage>
        <taxon>Bacteria</taxon>
        <taxon>Candidatus Nomuraibacteriota</taxon>
    </lineage>
</organism>
<dbReference type="InterPro" id="IPR022754">
    <property type="entry name" value="DNA_pol_III_gamma-3"/>
</dbReference>
<dbReference type="InterPro" id="IPR003593">
    <property type="entry name" value="AAA+_ATPase"/>
</dbReference>
<evidence type="ECO:0000256" key="10">
    <source>
        <dbReference type="ARBA" id="ARBA00049244"/>
    </source>
</evidence>
<dbReference type="CDD" id="cd00009">
    <property type="entry name" value="AAA"/>
    <property type="match status" value="1"/>
</dbReference>
<evidence type="ECO:0000256" key="11">
    <source>
        <dbReference type="RuleBase" id="RU364063"/>
    </source>
</evidence>
<dbReference type="GO" id="GO:0005524">
    <property type="term" value="F:ATP binding"/>
    <property type="evidence" value="ECO:0007669"/>
    <property type="project" value="UniProtKB-KW"/>
</dbReference>
<dbReference type="GO" id="GO:0009360">
    <property type="term" value="C:DNA polymerase III complex"/>
    <property type="evidence" value="ECO:0007669"/>
    <property type="project" value="InterPro"/>
</dbReference>
<comment type="caution">
    <text evidence="13">The sequence shown here is derived from an EMBL/GenBank/DDBJ whole genome shotgun (WGS) entry which is preliminary data.</text>
</comment>
<name>A0A0G1SYB5_9BACT</name>
<dbReference type="GO" id="GO:0006261">
    <property type="term" value="P:DNA-templated DNA replication"/>
    <property type="evidence" value="ECO:0007669"/>
    <property type="project" value="TreeGrafter"/>
</dbReference>
<dbReference type="Gene3D" id="1.10.8.60">
    <property type="match status" value="1"/>
</dbReference>
<keyword evidence="7" id="KW-0862">Zinc</keyword>
<keyword evidence="2 11" id="KW-0808">Transferase</keyword>
<comment type="catalytic activity">
    <reaction evidence="10 11">
        <text>DNA(n) + a 2'-deoxyribonucleoside 5'-triphosphate = DNA(n+1) + diphosphate</text>
        <dbReference type="Rhea" id="RHEA:22508"/>
        <dbReference type="Rhea" id="RHEA-COMP:17339"/>
        <dbReference type="Rhea" id="RHEA-COMP:17340"/>
        <dbReference type="ChEBI" id="CHEBI:33019"/>
        <dbReference type="ChEBI" id="CHEBI:61560"/>
        <dbReference type="ChEBI" id="CHEBI:173112"/>
        <dbReference type="EC" id="2.7.7.7"/>
    </reaction>
</comment>
<evidence type="ECO:0000256" key="1">
    <source>
        <dbReference type="ARBA" id="ARBA00006360"/>
    </source>
</evidence>
<dbReference type="PANTHER" id="PTHR11669">
    <property type="entry name" value="REPLICATION FACTOR C / DNA POLYMERASE III GAMMA-TAU SUBUNIT"/>
    <property type="match status" value="1"/>
</dbReference>
<dbReference type="GO" id="GO:0003887">
    <property type="term" value="F:DNA-directed DNA polymerase activity"/>
    <property type="evidence" value="ECO:0007669"/>
    <property type="project" value="UniProtKB-KW"/>
</dbReference>
<dbReference type="NCBIfam" id="NF004046">
    <property type="entry name" value="PRK05563.1"/>
    <property type="match status" value="1"/>
</dbReference>
<dbReference type="EMBL" id="LCOJ01000032">
    <property type="protein sequence ID" value="KKU74541.1"/>
    <property type="molecule type" value="Genomic_DNA"/>
</dbReference>
<evidence type="ECO:0000313" key="13">
    <source>
        <dbReference type="EMBL" id="KKU74541.1"/>
    </source>
</evidence>
<accession>A0A0G1SYB5</accession>
<reference evidence="13" key="1">
    <citation type="journal article" date="2015" name="Nature">
        <title>rRNA introns, odd ribosomes, and small enigmatic genomes across a large radiation of phyla.</title>
        <authorList>
            <person name="Brown C.T."/>
            <person name="Hug L.A."/>
            <person name="Thomas B.C."/>
            <person name="Sharon I."/>
            <person name="Castelle C.J."/>
            <person name="Singh A."/>
            <person name="Wilkins M.J."/>
            <person name="Williams K.H."/>
            <person name="Banfield J.F."/>
        </authorList>
    </citation>
    <scope>NUCLEOTIDE SEQUENCE [LARGE SCALE GENOMIC DNA]</scope>
</reference>
<dbReference type="SUPFAM" id="SSF48019">
    <property type="entry name" value="post-AAA+ oligomerization domain-like"/>
    <property type="match status" value="1"/>
</dbReference>
<keyword evidence="6 11" id="KW-0547">Nucleotide-binding</keyword>
<evidence type="ECO:0000259" key="12">
    <source>
        <dbReference type="SMART" id="SM00382"/>
    </source>
</evidence>
<keyword evidence="9 11" id="KW-0239">DNA-directed DNA polymerase</keyword>
<evidence type="ECO:0000256" key="6">
    <source>
        <dbReference type="ARBA" id="ARBA00022741"/>
    </source>
</evidence>
<dbReference type="GO" id="GO:0003677">
    <property type="term" value="F:DNA binding"/>
    <property type="evidence" value="ECO:0007669"/>
    <property type="project" value="InterPro"/>
</dbReference>
<dbReference type="Pfam" id="PF12169">
    <property type="entry name" value="DNA_pol3_gamma3"/>
    <property type="match status" value="1"/>
</dbReference>
<keyword evidence="5" id="KW-0479">Metal-binding</keyword>
<dbReference type="FunFam" id="3.40.50.300:FF:000014">
    <property type="entry name" value="DNA polymerase III subunit gamma/tau"/>
    <property type="match status" value="1"/>
</dbReference>
<keyword evidence="4 11" id="KW-0235">DNA replication</keyword>
<keyword evidence="3 11" id="KW-0548">Nucleotidyltransferase</keyword>
<dbReference type="PANTHER" id="PTHR11669:SF0">
    <property type="entry name" value="PROTEIN STICHEL-LIKE 2"/>
    <property type="match status" value="1"/>
</dbReference>
<dbReference type="Pfam" id="PF22608">
    <property type="entry name" value="DNAX_ATPase_lid"/>
    <property type="match status" value="1"/>
</dbReference>
<dbReference type="Pfam" id="PF13177">
    <property type="entry name" value="DNA_pol3_delta2"/>
    <property type="match status" value="1"/>
</dbReference>
<protein>
    <recommendedName>
        <fullName evidence="11">DNA polymerase III subunit gamma/tau</fullName>
        <ecNumber evidence="11">2.7.7.7</ecNumber>
    </recommendedName>
</protein>